<feature type="domain" description="HTH lysR-type" evidence="5">
    <location>
        <begin position="1"/>
        <end position="59"/>
    </location>
</feature>
<accession>A0ABU5IB18</accession>
<dbReference type="Gene3D" id="3.40.190.290">
    <property type="match status" value="1"/>
</dbReference>
<dbReference type="InterPro" id="IPR000847">
    <property type="entry name" value="LysR_HTH_N"/>
</dbReference>
<sequence>MDQLLAIRVFVRIADAGSFSRAADQLGLPRSTASKLIQELEEALGTRLIQRTTRQATVTPEGAAYYERALHLLSELDDMNAMARGTRAQPRGRLRVDIGSSLANLALIPALPAFQARYPDIELRLGVSDRPADMISEGIDCVIRGGALTESSLVARKLCELDMLVCAHRSYVERHGLPAHPSELLAGHRLVGYFSSLTGKSFPLRFERAGEVIEVPTEGGVAVNESTAHLNALRAGLGIGLNFRFQIQPDLDRGELVQVLPDWCQAHMPLYAMYPQNRHLNARARVFVDWIAEVFEALDARQTGLSAQPLRDVTPAAAGVR</sequence>
<evidence type="ECO:0000256" key="4">
    <source>
        <dbReference type="ARBA" id="ARBA00023163"/>
    </source>
</evidence>
<dbReference type="EMBL" id="JAXOJX010000007">
    <property type="protein sequence ID" value="MDZ5456295.1"/>
    <property type="molecule type" value="Genomic_DNA"/>
</dbReference>
<keyword evidence="7" id="KW-1185">Reference proteome</keyword>
<evidence type="ECO:0000256" key="2">
    <source>
        <dbReference type="ARBA" id="ARBA00023015"/>
    </source>
</evidence>
<comment type="similarity">
    <text evidence="1">Belongs to the LysR transcriptional regulatory family.</text>
</comment>
<dbReference type="Pfam" id="PF00126">
    <property type="entry name" value="HTH_1"/>
    <property type="match status" value="1"/>
</dbReference>
<dbReference type="Gene3D" id="1.10.10.10">
    <property type="entry name" value="Winged helix-like DNA-binding domain superfamily/Winged helix DNA-binding domain"/>
    <property type="match status" value="1"/>
</dbReference>
<dbReference type="InterPro" id="IPR058163">
    <property type="entry name" value="LysR-type_TF_proteobact-type"/>
</dbReference>
<dbReference type="Pfam" id="PF03466">
    <property type="entry name" value="LysR_substrate"/>
    <property type="match status" value="1"/>
</dbReference>
<dbReference type="PANTHER" id="PTHR30537">
    <property type="entry name" value="HTH-TYPE TRANSCRIPTIONAL REGULATOR"/>
    <property type="match status" value="1"/>
</dbReference>
<keyword evidence="4" id="KW-0804">Transcription</keyword>
<dbReference type="PANTHER" id="PTHR30537:SF72">
    <property type="entry name" value="LYSR FAMILY TRANSCRIPTIONAL REGULATOR"/>
    <property type="match status" value="1"/>
</dbReference>
<dbReference type="InterPro" id="IPR036390">
    <property type="entry name" value="WH_DNA-bd_sf"/>
</dbReference>
<evidence type="ECO:0000313" key="6">
    <source>
        <dbReference type="EMBL" id="MDZ5456295.1"/>
    </source>
</evidence>
<dbReference type="PROSITE" id="PS50931">
    <property type="entry name" value="HTH_LYSR"/>
    <property type="match status" value="1"/>
</dbReference>
<proteinExistence type="inferred from homology"/>
<evidence type="ECO:0000256" key="3">
    <source>
        <dbReference type="ARBA" id="ARBA00023125"/>
    </source>
</evidence>
<protein>
    <submittedName>
        <fullName evidence="6">LysR family transcriptional regulator</fullName>
    </submittedName>
</protein>
<evidence type="ECO:0000259" key="5">
    <source>
        <dbReference type="PROSITE" id="PS50931"/>
    </source>
</evidence>
<dbReference type="Proteomes" id="UP001293718">
    <property type="component" value="Unassembled WGS sequence"/>
</dbReference>
<evidence type="ECO:0000256" key="1">
    <source>
        <dbReference type="ARBA" id="ARBA00009437"/>
    </source>
</evidence>
<comment type="caution">
    <text evidence="6">The sequence shown here is derived from an EMBL/GenBank/DDBJ whole genome shotgun (WGS) entry which is preliminary data.</text>
</comment>
<keyword evidence="3" id="KW-0238">DNA-binding</keyword>
<dbReference type="SUPFAM" id="SSF53850">
    <property type="entry name" value="Periplasmic binding protein-like II"/>
    <property type="match status" value="1"/>
</dbReference>
<dbReference type="InterPro" id="IPR036388">
    <property type="entry name" value="WH-like_DNA-bd_sf"/>
</dbReference>
<gene>
    <name evidence="6" type="ORF">SM757_06885</name>
</gene>
<keyword evidence="2" id="KW-0805">Transcription regulation</keyword>
<name>A0ABU5IB18_9BURK</name>
<dbReference type="InterPro" id="IPR005119">
    <property type="entry name" value="LysR_subst-bd"/>
</dbReference>
<reference evidence="6 7" key="1">
    <citation type="submission" date="2023-11" db="EMBL/GenBank/DDBJ databases">
        <title>Draft genome of Azohydromonas lata strain H1 (DSM1123), a polyhydroxyalkanoate producer.</title>
        <authorList>
            <person name="Traversa D."/>
            <person name="D'Addabbo P."/>
            <person name="Pazzani C."/>
            <person name="Manzari C."/>
            <person name="Chiara M."/>
            <person name="Scrascia M."/>
        </authorList>
    </citation>
    <scope>NUCLEOTIDE SEQUENCE [LARGE SCALE GENOMIC DNA]</scope>
    <source>
        <strain evidence="6 7">H1</strain>
    </source>
</reference>
<evidence type="ECO:0000313" key="7">
    <source>
        <dbReference type="Proteomes" id="UP001293718"/>
    </source>
</evidence>
<dbReference type="CDD" id="cd08472">
    <property type="entry name" value="PBP2_CrgA_like_3"/>
    <property type="match status" value="1"/>
</dbReference>
<dbReference type="SUPFAM" id="SSF46785">
    <property type="entry name" value="Winged helix' DNA-binding domain"/>
    <property type="match status" value="1"/>
</dbReference>
<organism evidence="6 7">
    <name type="scientific">Azohydromonas lata</name>
    <dbReference type="NCBI Taxonomy" id="45677"/>
    <lineage>
        <taxon>Bacteria</taxon>
        <taxon>Pseudomonadati</taxon>
        <taxon>Pseudomonadota</taxon>
        <taxon>Betaproteobacteria</taxon>
        <taxon>Burkholderiales</taxon>
        <taxon>Sphaerotilaceae</taxon>
        <taxon>Azohydromonas</taxon>
    </lineage>
</organism>
<dbReference type="RefSeq" id="WP_322464897.1">
    <property type="nucleotide sequence ID" value="NZ_JAXOJX010000007.1"/>
</dbReference>